<dbReference type="PANTHER" id="PTHR41252">
    <property type="entry name" value="BLR2505 PROTEIN"/>
    <property type="match status" value="1"/>
</dbReference>
<feature type="domain" description="SnoaL-like" evidence="2">
    <location>
        <begin position="46"/>
        <end position="151"/>
    </location>
</feature>
<sequence length="175" mass="19150">MSIFRTLCLAALLLAAGTPFPLRAGDSSDASAAMKTETESANRESVRAAFQAWAEGTGGPFALLADDAQWTIVGRSLASRTYSDKAAFMSEVIHPFNARMAKPLRPTVRKLVADGDTVIVFFDAQGTALDGKPYVNTYTWIMEMRDGRALRVWAFFDAIEFNELWTRVKPAGPPP</sequence>
<dbReference type="Pfam" id="PF12680">
    <property type="entry name" value="SnoaL_2"/>
    <property type="match status" value="1"/>
</dbReference>
<dbReference type="AlphaFoldDB" id="A0A422QQ96"/>
<dbReference type="SUPFAM" id="SSF54427">
    <property type="entry name" value="NTF2-like"/>
    <property type="match status" value="1"/>
</dbReference>
<keyword evidence="1" id="KW-0732">Signal</keyword>
<organism evidence="3 4">
    <name type="scientific">Massilia aurea</name>
    <dbReference type="NCBI Taxonomy" id="373040"/>
    <lineage>
        <taxon>Bacteria</taxon>
        <taxon>Pseudomonadati</taxon>
        <taxon>Pseudomonadota</taxon>
        <taxon>Betaproteobacteria</taxon>
        <taxon>Burkholderiales</taxon>
        <taxon>Oxalobacteraceae</taxon>
        <taxon>Telluria group</taxon>
        <taxon>Massilia</taxon>
    </lineage>
</organism>
<protein>
    <submittedName>
        <fullName evidence="3">Ketosteroid isomerase</fullName>
    </submittedName>
</protein>
<evidence type="ECO:0000256" key="1">
    <source>
        <dbReference type="SAM" id="SignalP"/>
    </source>
</evidence>
<dbReference type="Proteomes" id="UP000283254">
    <property type="component" value="Unassembled WGS sequence"/>
</dbReference>
<accession>A0A422QQ96</accession>
<keyword evidence="3" id="KW-0413">Isomerase</keyword>
<dbReference type="Gene3D" id="3.10.450.50">
    <property type="match status" value="1"/>
</dbReference>
<gene>
    <name evidence="3" type="ORF">NM04_03165</name>
</gene>
<dbReference type="RefSeq" id="WP_123068095.1">
    <property type="nucleotide sequence ID" value="NZ_JSAB01000025.1"/>
</dbReference>
<evidence type="ECO:0000313" key="4">
    <source>
        <dbReference type="Proteomes" id="UP000283254"/>
    </source>
</evidence>
<dbReference type="InterPro" id="IPR037401">
    <property type="entry name" value="SnoaL-like"/>
</dbReference>
<evidence type="ECO:0000313" key="3">
    <source>
        <dbReference type="EMBL" id="RNF32197.1"/>
    </source>
</evidence>
<feature type="signal peptide" evidence="1">
    <location>
        <begin position="1"/>
        <end position="24"/>
    </location>
</feature>
<keyword evidence="4" id="KW-1185">Reference proteome</keyword>
<proteinExistence type="predicted"/>
<dbReference type="EMBL" id="JSAB01000025">
    <property type="protein sequence ID" value="RNF32197.1"/>
    <property type="molecule type" value="Genomic_DNA"/>
</dbReference>
<evidence type="ECO:0000259" key="2">
    <source>
        <dbReference type="Pfam" id="PF12680"/>
    </source>
</evidence>
<name>A0A422QQ96_9BURK</name>
<dbReference type="GO" id="GO:0016853">
    <property type="term" value="F:isomerase activity"/>
    <property type="evidence" value="ECO:0007669"/>
    <property type="project" value="UniProtKB-KW"/>
</dbReference>
<dbReference type="PANTHER" id="PTHR41252:SF1">
    <property type="entry name" value="BLR2505 PROTEIN"/>
    <property type="match status" value="1"/>
</dbReference>
<comment type="caution">
    <text evidence="3">The sequence shown here is derived from an EMBL/GenBank/DDBJ whole genome shotgun (WGS) entry which is preliminary data.</text>
</comment>
<dbReference type="OrthoDB" id="1450423at2"/>
<dbReference type="InterPro" id="IPR032710">
    <property type="entry name" value="NTF2-like_dom_sf"/>
</dbReference>
<reference evidence="3" key="1">
    <citation type="submission" date="2014-10" db="EMBL/GenBank/DDBJ databases">
        <title>Massilia sp. genome.</title>
        <authorList>
            <person name="Xu B."/>
            <person name="Dai L."/>
            <person name="Huang Z."/>
        </authorList>
    </citation>
    <scope>NUCLEOTIDE SEQUENCE [LARGE SCALE GENOMIC DNA]</scope>
    <source>
        <strain evidence="3">CFS-1</strain>
    </source>
</reference>
<feature type="chain" id="PRO_5019246315" evidence="1">
    <location>
        <begin position="25"/>
        <end position="175"/>
    </location>
</feature>